<evidence type="ECO:0000313" key="9">
    <source>
        <dbReference type="EMBL" id="CAL4067443.1"/>
    </source>
</evidence>
<dbReference type="Pfam" id="PF04095">
    <property type="entry name" value="NAPRTase"/>
    <property type="match status" value="1"/>
</dbReference>
<organism evidence="9 10">
    <name type="scientific">Meganyctiphanes norvegica</name>
    <name type="common">Northern krill</name>
    <name type="synonym">Thysanopoda norvegica</name>
    <dbReference type="NCBI Taxonomy" id="48144"/>
    <lineage>
        <taxon>Eukaryota</taxon>
        <taxon>Metazoa</taxon>
        <taxon>Ecdysozoa</taxon>
        <taxon>Arthropoda</taxon>
        <taxon>Crustacea</taxon>
        <taxon>Multicrustacea</taxon>
        <taxon>Malacostraca</taxon>
        <taxon>Eumalacostraca</taxon>
        <taxon>Eucarida</taxon>
        <taxon>Euphausiacea</taxon>
        <taxon>Euphausiidae</taxon>
        <taxon>Meganyctiphanes</taxon>
    </lineage>
</organism>
<dbReference type="InterPro" id="IPR036068">
    <property type="entry name" value="Nicotinate_pribotase-like_C"/>
</dbReference>
<comment type="similarity">
    <text evidence="1">Belongs to the NAPRTase family.</text>
</comment>
<dbReference type="InterPro" id="IPR013785">
    <property type="entry name" value="Aldolase_TIM"/>
</dbReference>
<dbReference type="PANTHER" id="PTHR43816:SF1">
    <property type="entry name" value="NICOTINAMIDE PHOSPHORIBOSYLTRANSFERASE"/>
    <property type="match status" value="1"/>
</dbReference>
<evidence type="ECO:0000259" key="8">
    <source>
        <dbReference type="Pfam" id="PF04095"/>
    </source>
</evidence>
<accession>A0AAV2Q043</accession>
<comment type="caution">
    <text evidence="9">The sequence shown here is derived from an EMBL/GenBank/DDBJ whole genome shotgun (WGS) entry which is preliminary data.</text>
</comment>
<evidence type="ECO:0000256" key="1">
    <source>
        <dbReference type="ARBA" id="ARBA00010897"/>
    </source>
</evidence>
<keyword evidence="4" id="KW-0808">Transferase</keyword>
<dbReference type="GO" id="GO:0009435">
    <property type="term" value="P:NAD+ biosynthetic process"/>
    <property type="evidence" value="ECO:0007669"/>
    <property type="project" value="InterPro"/>
</dbReference>
<comment type="pathway">
    <text evidence="5">Cofactor biosynthesis; NAD(+) biosynthesis; nicotinamide D-ribonucleotide from 5-phospho-alpha-D-ribose 1-diphosphate and nicotinamide: step 1/1.</text>
</comment>
<dbReference type="InterPro" id="IPR016471">
    <property type="entry name" value="Nicotinamide_PRibTrfase"/>
</dbReference>
<proteinExistence type="inferred from homology"/>
<evidence type="ECO:0000256" key="4">
    <source>
        <dbReference type="ARBA" id="ARBA00022679"/>
    </source>
</evidence>
<sequence length="304" mass="33212">MHDFGYRGASSVESAAIGGAAHLVNFKGTDTIAALSCLRKVYQCSMAGFSIPASEHSTMTSWGREGEVDACRNMLQQFPQGMVIACVSDSYDIWKCCSEIWGKELREAVIEKGTSGGTLVVRPDSGDPPTVVVKCLEILGAAFGTSTNSKGYKVLPPYIRLIQGDGISYKSLGAIMEHMKLNNWSIENVGFGSGGSLLQKLDRDTQKCAYKCSYAVINDKGVDVYKQPVTDSGKNSKKGRLTLEIIDGNYTTIENGKGDPEKDLLIPVFEDGHLLKDFDFEDIRKRAELNPNDIDILAFLKQDN</sequence>
<keyword evidence="2" id="KW-0662">Pyridine nucleotide biosynthesis</keyword>
<dbReference type="PANTHER" id="PTHR43816">
    <property type="entry name" value="NICOTINAMIDE PHOSPHORIBOSYLTRANSFERASE"/>
    <property type="match status" value="1"/>
</dbReference>
<evidence type="ECO:0000256" key="5">
    <source>
        <dbReference type="ARBA" id="ARBA00035007"/>
    </source>
</evidence>
<dbReference type="EMBL" id="CAXKWB010002690">
    <property type="protein sequence ID" value="CAL4067443.1"/>
    <property type="molecule type" value="Genomic_DNA"/>
</dbReference>
<dbReference type="Proteomes" id="UP001497623">
    <property type="component" value="Unassembled WGS sequence"/>
</dbReference>
<dbReference type="Gene3D" id="3.20.20.70">
    <property type="entry name" value="Aldolase class I"/>
    <property type="match status" value="1"/>
</dbReference>
<evidence type="ECO:0000256" key="2">
    <source>
        <dbReference type="ARBA" id="ARBA00022642"/>
    </source>
</evidence>
<evidence type="ECO:0000313" key="10">
    <source>
        <dbReference type="Proteomes" id="UP001497623"/>
    </source>
</evidence>
<keyword evidence="3" id="KW-0328">Glycosyltransferase</keyword>
<evidence type="ECO:0000256" key="7">
    <source>
        <dbReference type="ARBA" id="ARBA00035036"/>
    </source>
</evidence>
<evidence type="ECO:0000256" key="6">
    <source>
        <dbReference type="ARBA" id="ARBA00035024"/>
    </source>
</evidence>
<dbReference type="SUPFAM" id="SSF51690">
    <property type="entry name" value="Nicotinate/Quinolinate PRTase C-terminal domain-like"/>
    <property type="match status" value="1"/>
</dbReference>
<name>A0AAV2Q043_MEGNR</name>
<keyword evidence="10" id="KW-1185">Reference proteome</keyword>
<evidence type="ECO:0000256" key="3">
    <source>
        <dbReference type="ARBA" id="ARBA00022676"/>
    </source>
</evidence>
<gene>
    <name evidence="9" type="ORF">MNOR_LOCUS6497</name>
</gene>
<dbReference type="GO" id="GO:0047280">
    <property type="term" value="F:nicotinamide phosphoribosyltransferase activity"/>
    <property type="evidence" value="ECO:0007669"/>
    <property type="project" value="UniProtKB-EC"/>
</dbReference>
<dbReference type="InterPro" id="IPR041525">
    <property type="entry name" value="N/Namide_PRibTrfase"/>
</dbReference>
<dbReference type="AlphaFoldDB" id="A0AAV2Q043"/>
<protein>
    <recommendedName>
        <fullName evidence="7">Nicotinamide phosphoribosyltransferase</fullName>
        <ecNumber evidence="6">2.4.2.12</ecNumber>
    </recommendedName>
</protein>
<reference evidence="9 10" key="1">
    <citation type="submission" date="2024-05" db="EMBL/GenBank/DDBJ databases">
        <authorList>
            <person name="Wallberg A."/>
        </authorList>
    </citation>
    <scope>NUCLEOTIDE SEQUENCE [LARGE SCALE GENOMIC DNA]</scope>
</reference>
<dbReference type="EC" id="2.4.2.12" evidence="6"/>
<feature type="domain" description="Nicotinate/nicotinamide phosphoribosyltransferase" evidence="8">
    <location>
        <begin position="1"/>
        <end position="245"/>
    </location>
</feature>